<evidence type="ECO:0000313" key="2">
    <source>
        <dbReference type="Proteomes" id="UP000291106"/>
    </source>
</evidence>
<dbReference type="KEGG" id="smai:EXU30_08055"/>
<keyword evidence="1" id="KW-0378">Hydrolase</keyword>
<sequence>MPALQILAGATALQQIEQHGFQQSLFTQLFAASGGPKWLSLARLDQYLFSEFFAEREDPIYTMGASSGAWRLACFAQQDPHAAYERLIEHYVHQSYEAPPSRAEVSGQVINILNAVLGEQQGADILANPIVRSHFVVNRARGLNKINAKVGLALGLGLTALTNAISRSSLDMHYQRVVVSHQDHASPFGRLTDLPTQQAKFAPENLKQVLTATGSIPLVLNSVDDIPGLPKGKYYDGGITDYHFDMPMPTSTGLSLFPHFFPSISPGWFDKSLKWRKAKANLHNAVILAPTDEFVSKLSERKIPDRDDFSKLDTQTRIKFWLESVEASQQIVDELKELIASGRILSRIQGV</sequence>
<dbReference type="EMBL" id="CP036200">
    <property type="protein sequence ID" value="QBF82648.1"/>
    <property type="molecule type" value="Genomic_DNA"/>
</dbReference>
<organism evidence="1 2">
    <name type="scientific">Shewanella maritima</name>
    <dbReference type="NCBI Taxonomy" id="2520507"/>
    <lineage>
        <taxon>Bacteria</taxon>
        <taxon>Pseudomonadati</taxon>
        <taxon>Pseudomonadota</taxon>
        <taxon>Gammaproteobacteria</taxon>
        <taxon>Alteromonadales</taxon>
        <taxon>Shewanellaceae</taxon>
        <taxon>Shewanella</taxon>
    </lineage>
</organism>
<dbReference type="AlphaFoldDB" id="A0A411PGM5"/>
<protein>
    <submittedName>
        <fullName evidence="1">Alpha/beta hydrolase</fullName>
    </submittedName>
</protein>
<dbReference type="Proteomes" id="UP000291106">
    <property type="component" value="Chromosome"/>
</dbReference>
<dbReference type="RefSeq" id="WP_130598985.1">
    <property type="nucleotide sequence ID" value="NZ_CP036200.1"/>
</dbReference>
<gene>
    <name evidence="1" type="ORF">EXU30_08055</name>
</gene>
<dbReference type="GO" id="GO:0016787">
    <property type="term" value="F:hydrolase activity"/>
    <property type="evidence" value="ECO:0007669"/>
    <property type="project" value="UniProtKB-KW"/>
</dbReference>
<dbReference type="SUPFAM" id="SSF52151">
    <property type="entry name" value="FabD/lysophospholipase-like"/>
    <property type="match status" value="1"/>
</dbReference>
<keyword evidence="2" id="KW-1185">Reference proteome</keyword>
<dbReference type="InterPro" id="IPR016035">
    <property type="entry name" value="Acyl_Trfase/lysoPLipase"/>
</dbReference>
<evidence type="ECO:0000313" key="1">
    <source>
        <dbReference type="EMBL" id="QBF82648.1"/>
    </source>
</evidence>
<proteinExistence type="predicted"/>
<accession>A0A411PGM5</accession>
<dbReference type="OrthoDB" id="8586159at2"/>
<reference evidence="1 2" key="1">
    <citation type="submission" date="2019-02" db="EMBL/GenBank/DDBJ databases">
        <title>Shewanella sp. D4-2 isolated from Dokdo Island.</title>
        <authorList>
            <person name="Baek K."/>
        </authorList>
    </citation>
    <scope>NUCLEOTIDE SEQUENCE [LARGE SCALE GENOMIC DNA]</scope>
    <source>
        <strain evidence="1 2">D4-2</strain>
    </source>
</reference>
<name>A0A411PGM5_9GAMM</name>